<evidence type="ECO:0008006" key="5">
    <source>
        <dbReference type="Google" id="ProtNLM"/>
    </source>
</evidence>
<dbReference type="AlphaFoldDB" id="A0A4C1XNL7"/>
<dbReference type="EMBL" id="BGZK01000907">
    <property type="protein sequence ID" value="GBP64720.1"/>
    <property type="molecule type" value="Genomic_DNA"/>
</dbReference>
<evidence type="ECO:0000256" key="2">
    <source>
        <dbReference type="SAM" id="SignalP"/>
    </source>
</evidence>
<protein>
    <recommendedName>
        <fullName evidence="5">Secreted protein</fullName>
    </recommendedName>
</protein>
<evidence type="ECO:0000313" key="4">
    <source>
        <dbReference type="Proteomes" id="UP000299102"/>
    </source>
</evidence>
<dbReference type="Proteomes" id="UP000299102">
    <property type="component" value="Unassembled WGS sequence"/>
</dbReference>
<feature type="signal peptide" evidence="2">
    <location>
        <begin position="1"/>
        <end position="17"/>
    </location>
</feature>
<comment type="caution">
    <text evidence="3">The sequence shown here is derived from an EMBL/GenBank/DDBJ whole genome shotgun (WGS) entry which is preliminary data.</text>
</comment>
<reference evidence="3 4" key="1">
    <citation type="journal article" date="2019" name="Commun. Biol.">
        <title>The bagworm genome reveals a unique fibroin gene that provides high tensile strength.</title>
        <authorList>
            <person name="Kono N."/>
            <person name="Nakamura H."/>
            <person name="Ohtoshi R."/>
            <person name="Tomita M."/>
            <person name="Numata K."/>
            <person name="Arakawa K."/>
        </authorList>
    </citation>
    <scope>NUCLEOTIDE SEQUENCE [LARGE SCALE GENOMIC DNA]</scope>
</reference>
<feature type="region of interest" description="Disordered" evidence="1">
    <location>
        <begin position="57"/>
        <end position="83"/>
    </location>
</feature>
<feature type="chain" id="PRO_5020027482" description="Secreted protein" evidence="2">
    <location>
        <begin position="18"/>
        <end position="83"/>
    </location>
</feature>
<evidence type="ECO:0000256" key="1">
    <source>
        <dbReference type="SAM" id="MobiDB-lite"/>
    </source>
</evidence>
<sequence>MLSVHLKLLSWALSGRALTLVQSTTCSSHSNYARGTPLRRSVGQLCRKGRVTERYTLTHASARRSPEGNKPFGWRNRYSVPSN</sequence>
<keyword evidence="4" id="KW-1185">Reference proteome</keyword>
<accession>A0A4C1XNL7</accession>
<organism evidence="3 4">
    <name type="scientific">Eumeta variegata</name>
    <name type="common">Bagworm moth</name>
    <name type="synonym">Eumeta japonica</name>
    <dbReference type="NCBI Taxonomy" id="151549"/>
    <lineage>
        <taxon>Eukaryota</taxon>
        <taxon>Metazoa</taxon>
        <taxon>Ecdysozoa</taxon>
        <taxon>Arthropoda</taxon>
        <taxon>Hexapoda</taxon>
        <taxon>Insecta</taxon>
        <taxon>Pterygota</taxon>
        <taxon>Neoptera</taxon>
        <taxon>Endopterygota</taxon>
        <taxon>Lepidoptera</taxon>
        <taxon>Glossata</taxon>
        <taxon>Ditrysia</taxon>
        <taxon>Tineoidea</taxon>
        <taxon>Psychidae</taxon>
        <taxon>Oiketicinae</taxon>
        <taxon>Eumeta</taxon>
    </lineage>
</organism>
<gene>
    <name evidence="3" type="ORF">EVAR_56752_1</name>
</gene>
<evidence type="ECO:0000313" key="3">
    <source>
        <dbReference type="EMBL" id="GBP64720.1"/>
    </source>
</evidence>
<name>A0A4C1XNL7_EUMVA</name>
<proteinExistence type="predicted"/>
<keyword evidence="2" id="KW-0732">Signal</keyword>